<dbReference type="EMBL" id="BARU01001829">
    <property type="protein sequence ID" value="GAH21155.1"/>
    <property type="molecule type" value="Genomic_DNA"/>
</dbReference>
<keyword evidence="1" id="KW-0472">Membrane</keyword>
<keyword evidence="1" id="KW-0812">Transmembrane</keyword>
<evidence type="ECO:0000313" key="3">
    <source>
        <dbReference type="EMBL" id="GAH21155.1"/>
    </source>
</evidence>
<proteinExistence type="predicted"/>
<reference evidence="3" key="1">
    <citation type="journal article" date="2014" name="Front. Microbiol.">
        <title>High frequency of phylogenetically diverse reductive dehalogenase-homologous genes in deep subseafloor sedimentary metagenomes.</title>
        <authorList>
            <person name="Kawai M."/>
            <person name="Futagami T."/>
            <person name="Toyoda A."/>
            <person name="Takaki Y."/>
            <person name="Nishi S."/>
            <person name="Hori S."/>
            <person name="Arai W."/>
            <person name="Tsubouchi T."/>
            <person name="Morono Y."/>
            <person name="Uchiyama I."/>
            <person name="Ito T."/>
            <person name="Fujiyama A."/>
            <person name="Inagaki F."/>
            <person name="Takami H."/>
        </authorList>
    </citation>
    <scope>NUCLEOTIDE SEQUENCE</scope>
    <source>
        <strain evidence="3">Expedition CK06-06</strain>
    </source>
</reference>
<protein>
    <recommendedName>
        <fullName evidence="2">Putative Flp pilus-assembly TadG-like N-terminal domain-containing protein</fullName>
    </recommendedName>
</protein>
<sequence>MLLENLKAKNKGNISFLTLAVVVIFTVLFLLIFDLCRIFIAREETKNASDAASLAVAQNLLFFESLNCNKIAEEVVRRNNCILIECRYDYDEVLVTAERKLDFILADKFISKYCSVRSTSKAKVEYPWDGQFNYCNRYKFSY</sequence>
<name>X1ELD5_9ZZZZ</name>
<keyword evidence="1" id="KW-1133">Transmembrane helix</keyword>
<feature type="domain" description="Putative Flp pilus-assembly TadG-like N-terminal" evidence="2">
    <location>
        <begin position="12"/>
        <end position="58"/>
    </location>
</feature>
<dbReference type="AlphaFoldDB" id="X1ELD5"/>
<accession>X1ELD5</accession>
<comment type="caution">
    <text evidence="3">The sequence shown here is derived from an EMBL/GenBank/DDBJ whole genome shotgun (WGS) entry which is preliminary data.</text>
</comment>
<organism evidence="3">
    <name type="scientific">marine sediment metagenome</name>
    <dbReference type="NCBI Taxonomy" id="412755"/>
    <lineage>
        <taxon>unclassified sequences</taxon>
        <taxon>metagenomes</taxon>
        <taxon>ecological metagenomes</taxon>
    </lineage>
</organism>
<evidence type="ECO:0000256" key="1">
    <source>
        <dbReference type="SAM" id="Phobius"/>
    </source>
</evidence>
<gene>
    <name evidence="3" type="ORF">S03H2_04569</name>
</gene>
<evidence type="ECO:0000259" key="2">
    <source>
        <dbReference type="Pfam" id="PF13400"/>
    </source>
</evidence>
<feature type="transmembrane region" description="Helical" evidence="1">
    <location>
        <begin position="12"/>
        <end position="33"/>
    </location>
</feature>
<dbReference type="InterPro" id="IPR028087">
    <property type="entry name" value="Tad_N"/>
</dbReference>
<dbReference type="Pfam" id="PF13400">
    <property type="entry name" value="Tad"/>
    <property type="match status" value="1"/>
</dbReference>